<name>A0A1V2DXD9_9GAMM</name>
<comment type="caution">
    <text evidence="1">The sequence shown here is derived from an EMBL/GenBank/DDBJ whole genome shotgun (WGS) entry which is preliminary data.</text>
</comment>
<gene>
    <name evidence="1" type="ORF">BTO32_00775</name>
</gene>
<dbReference type="RefSeq" id="WP_076722541.1">
    <property type="nucleotide sequence ID" value="NZ_MSCW01000001.1"/>
</dbReference>
<evidence type="ECO:0000313" key="2">
    <source>
        <dbReference type="Proteomes" id="UP000189339"/>
    </source>
</evidence>
<dbReference type="EMBL" id="MSCW01000001">
    <property type="protein sequence ID" value="ONF45046.1"/>
    <property type="molecule type" value="Genomic_DNA"/>
</dbReference>
<dbReference type="AlphaFoldDB" id="A0A1V2DXD9"/>
<keyword evidence="2" id="KW-1185">Reference proteome</keyword>
<reference evidence="1 2" key="1">
    <citation type="submission" date="2016-12" db="EMBL/GenBank/DDBJ databases">
        <title>Marinobacter lutaoensis whole genome sequencing.</title>
        <authorList>
            <person name="Verma A."/>
            <person name="Krishnamurthi S."/>
        </authorList>
    </citation>
    <scope>NUCLEOTIDE SEQUENCE [LARGE SCALE GENOMIC DNA]</scope>
    <source>
        <strain evidence="1 2">T5054</strain>
    </source>
</reference>
<organism evidence="1 2">
    <name type="scientific">Marinobacter lutaoensis</name>
    <dbReference type="NCBI Taxonomy" id="135739"/>
    <lineage>
        <taxon>Bacteria</taxon>
        <taxon>Pseudomonadati</taxon>
        <taxon>Pseudomonadota</taxon>
        <taxon>Gammaproteobacteria</taxon>
        <taxon>Pseudomonadales</taxon>
        <taxon>Marinobacteraceae</taxon>
        <taxon>Marinobacter</taxon>
    </lineage>
</organism>
<dbReference type="Proteomes" id="UP000189339">
    <property type="component" value="Unassembled WGS sequence"/>
</dbReference>
<sequence>MAVVLDGTLGIQRNQSGDIENIIWFLYGLPTDSGAPKNAVFLNESFGKSSPQMISFEMAGEEYVVYADWDTQVDTNQAAEVKQFYKEYGYILISALQKDANINQGLLRREWITPVKYYEDYVTMASEMAEAG</sequence>
<evidence type="ECO:0000313" key="1">
    <source>
        <dbReference type="EMBL" id="ONF45046.1"/>
    </source>
</evidence>
<accession>A0A1V2DXD9</accession>
<proteinExistence type="predicted"/>
<dbReference type="STRING" id="135739.BTO32_00775"/>
<dbReference type="OrthoDB" id="6367721at2"/>
<protein>
    <submittedName>
        <fullName evidence="1">Uncharacterized protein</fullName>
    </submittedName>
</protein>